<dbReference type="AlphaFoldDB" id="A0A917MQE2"/>
<name>A0A917MQE2_9MICC</name>
<accession>A0A917MQE2</accession>
<organism evidence="1 2">
    <name type="scientific">Rothia aerolata</name>
    <dbReference type="NCBI Taxonomy" id="1812262"/>
    <lineage>
        <taxon>Bacteria</taxon>
        <taxon>Bacillati</taxon>
        <taxon>Actinomycetota</taxon>
        <taxon>Actinomycetes</taxon>
        <taxon>Micrococcales</taxon>
        <taxon>Micrococcaceae</taxon>
        <taxon>Rothia</taxon>
    </lineage>
</organism>
<evidence type="ECO:0000313" key="1">
    <source>
        <dbReference type="EMBL" id="GGH57853.1"/>
    </source>
</evidence>
<keyword evidence="2" id="KW-1185">Reference proteome</keyword>
<sequence length="267" mass="30782">MNHKSQTSQPTYLLESLPYPLLPPQRTKSKGAPSDFFGYFRREPSLKDARYRQLHSQDRNTQASLDCWEELVNLKSVGTNLAEQNFFARENSLRQVFGDFYCSDSLSQTPLLRATALYESLALHYTERGRISRMTAAWVWGYLDAPDPSVHIDFDRALRLNVTRARAANIMTHQVRVIPYDYIELGKLRVTTPLRTALDLLFHEQTAAADEVLIRILRDPESGCSQMKLLDAMDRISYLRFKDRTMERLERLARLARGKISSQPPKA</sequence>
<proteinExistence type="predicted"/>
<evidence type="ECO:0000313" key="2">
    <source>
        <dbReference type="Proteomes" id="UP000600171"/>
    </source>
</evidence>
<dbReference type="Proteomes" id="UP000600171">
    <property type="component" value="Unassembled WGS sequence"/>
</dbReference>
<gene>
    <name evidence="1" type="ORF">GCM10007359_03430</name>
</gene>
<comment type="caution">
    <text evidence="1">The sequence shown here is derived from an EMBL/GenBank/DDBJ whole genome shotgun (WGS) entry which is preliminary data.</text>
</comment>
<dbReference type="RefSeq" id="WP_188358614.1">
    <property type="nucleotide sequence ID" value="NZ_BMDC01000001.1"/>
</dbReference>
<protein>
    <submittedName>
        <fullName evidence="1">Uncharacterized protein</fullName>
    </submittedName>
</protein>
<reference evidence="1 2" key="1">
    <citation type="journal article" date="2014" name="Int. J. Syst. Evol. Microbiol.">
        <title>Complete genome sequence of Corynebacterium casei LMG S-19264T (=DSM 44701T), isolated from a smear-ripened cheese.</title>
        <authorList>
            <consortium name="US DOE Joint Genome Institute (JGI-PGF)"/>
            <person name="Walter F."/>
            <person name="Albersmeier A."/>
            <person name="Kalinowski J."/>
            <person name="Ruckert C."/>
        </authorList>
    </citation>
    <scope>NUCLEOTIDE SEQUENCE [LARGE SCALE GENOMIC DNA]</scope>
    <source>
        <strain evidence="1 2">CCM 8669</strain>
    </source>
</reference>
<dbReference type="EMBL" id="BMDC01000001">
    <property type="protein sequence ID" value="GGH57853.1"/>
    <property type="molecule type" value="Genomic_DNA"/>
</dbReference>